<comment type="subcellular location">
    <subcellularLocation>
        <location evidence="1">Golgi apparatus membrane</location>
        <topology evidence="1">Single-pass type II membrane protein</topology>
    </subcellularLocation>
    <subcellularLocation>
        <location evidence="12">Golgi apparatus</location>
        <location evidence="12">Golgi stack membrane</location>
        <topology evidence="12">Single-pass type II membrane protein</topology>
    </subcellularLocation>
</comment>
<keyword evidence="11" id="KW-0325">Glycoprotein</keyword>
<keyword evidence="4 12" id="KW-0328">Glycosyltransferase</keyword>
<dbReference type="SUPFAM" id="SSF53756">
    <property type="entry name" value="UDP-Glycosyltransferase/glycogen phosphorylase"/>
    <property type="match status" value="1"/>
</dbReference>
<gene>
    <name evidence="15" type="ORF">EGW08_004211</name>
</gene>
<comment type="pathway">
    <text evidence="2">Protein modification; protein glycosylation.</text>
</comment>
<proteinExistence type="inferred from homology"/>
<keyword evidence="8 12" id="KW-1133">Transmembrane helix</keyword>
<dbReference type="Pfam" id="PF17039">
    <property type="entry name" value="Glyco_tran_10_N"/>
    <property type="match status" value="1"/>
</dbReference>
<feature type="domain" description="Fucosyltransferase C-terminal" evidence="13">
    <location>
        <begin position="263"/>
        <end position="423"/>
    </location>
</feature>
<dbReference type="PANTHER" id="PTHR48438:SF1">
    <property type="entry name" value="ALPHA-(1,3)-FUCOSYLTRANSFERASE C-RELATED"/>
    <property type="match status" value="1"/>
</dbReference>
<reference evidence="15 16" key="1">
    <citation type="submission" date="2019-01" db="EMBL/GenBank/DDBJ databases">
        <title>A draft genome assembly of the solar-powered sea slug Elysia chlorotica.</title>
        <authorList>
            <person name="Cai H."/>
            <person name="Li Q."/>
            <person name="Fang X."/>
            <person name="Li J."/>
            <person name="Curtis N.E."/>
            <person name="Altenburger A."/>
            <person name="Shibata T."/>
            <person name="Feng M."/>
            <person name="Maeda T."/>
            <person name="Schwartz J.A."/>
            <person name="Shigenobu S."/>
            <person name="Lundholm N."/>
            <person name="Nishiyama T."/>
            <person name="Yang H."/>
            <person name="Hasebe M."/>
            <person name="Li S."/>
            <person name="Pierce S.K."/>
            <person name="Wang J."/>
        </authorList>
    </citation>
    <scope>NUCLEOTIDE SEQUENCE [LARGE SCALE GENOMIC DNA]</scope>
    <source>
        <strain evidence="15">EC2010</strain>
        <tissue evidence="15">Whole organism of an adult</tissue>
    </source>
</reference>
<evidence type="ECO:0000259" key="14">
    <source>
        <dbReference type="Pfam" id="PF17039"/>
    </source>
</evidence>
<dbReference type="AlphaFoldDB" id="A0A433U2L0"/>
<dbReference type="InterPro" id="IPR031481">
    <property type="entry name" value="Glyco_tran_10_N"/>
</dbReference>
<dbReference type="GO" id="GO:0000139">
    <property type="term" value="C:Golgi membrane"/>
    <property type="evidence" value="ECO:0007669"/>
    <property type="project" value="UniProtKB-SubCell"/>
</dbReference>
<keyword evidence="9 12" id="KW-0333">Golgi apparatus</keyword>
<keyword evidence="5 12" id="KW-0808">Transferase</keyword>
<organism evidence="15 16">
    <name type="scientific">Elysia chlorotica</name>
    <name type="common">Eastern emerald elysia</name>
    <name type="synonym">Sea slug</name>
    <dbReference type="NCBI Taxonomy" id="188477"/>
    <lineage>
        <taxon>Eukaryota</taxon>
        <taxon>Metazoa</taxon>
        <taxon>Spiralia</taxon>
        <taxon>Lophotrochozoa</taxon>
        <taxon>Mollusca</taxon>
        <taxon>Gastropoda</taxon>
        <taxon>Heterobranchia</taxon>
        <taxon>Euthyneura</taxon>
        <taxon>Panpulmonata</taxon>
        <taxon>Sacoglossa</taxon>
        <taxon>Placobranchoidea</taxon>
        <taxon>Plakobranchidae</taxon>
        <taxon>Elysia</taxon>
    </lineage>
</organism>
<dbReference type="UniPathway" id="UPA00378"/>
<dbReference type="PANTHER" id="PTHR48438">
    <property type="entry name" value="ALPHA-(1,3)-FUCOSYLTRANSFERASE C-RELATED"/>
    <property type="match status" value="1"/>
</dbReference>
<keyword evidence="16" id="KW-1185">Reference proteome</keyword>
<evidence type="ECO:0000259" key="13">
    <source>
        <dbReference type="Pfam" id="PF00852"/>
    </source>
</evidence>
<evidence type="ECO:0000256" key="1">
    <source>
        <dbReference type="ARBA" id="ARBA00004323"/>
    </source>
</evidence>
<protein>
    <recommendedName>
        <fullName evidence="12">Fucosyltransferase</fullName>
        <ecNumber evidence="12">2.4.1.-</ecNumber>
    </recommendedName>
</protein>
<feature type="transmembrane region" description="Helical" evidence="12">
    <location>
        <begin position="23"/>
        <end position="45"/>
    </location>
</feature>
<evidence type="ECO:0000313" key="15">
    <source>
        <dbReference type="EMBL" id="RUS88045.1"/>
    </source>
</evidence>
<comment type="caution">
    <text evidence="15">The sequence shown here is derived from an EMBL/GenBank/DDBJ whole genome shotgun (WGS) entry which is preliminary data.</text>
</comment>
<sequence>MASKRREKSAGCICNRREKMKLLVLRMMFVMLACGTLFICIMVSLSIKNKNSSAPGLELTPMKRSGFSLQPEPTKRNGKFVGSNGQHLFYKAKARDWFVEPEIIKRYCRATNLTQCSPVFRTEQQKQADRASRGRPVRVTIYRPFTPDPTEPNFSECNYNNCVYAGHEVTPESDAIFIYGIKLNEDAKVPAVRLPHQVFIFSGYEPVGSGYSTALSNSNSKWRTFFNATMTYRLNSDVFKPYGVLDFQPKAEKDLPDYRAIARRKTRTAIWIVSNCRTQSMRMQYVKEMQKYMTIDIFGKCGEKCEVVDERCVADFNSTYRFYLAFESSFNTDYITEKFFKLFIDDTHIVPVVRGSLDYKRELPEKSLINAADFKSPKDLALFLKSLEVDEVEYSKYLEVKDRYRAIDTDRWCGLCEYMHKLWTSPHVFTHGRQVDLQKELLHGHVLSPSVIG</sequence>
<evidence type="ECO:0000256" key="5">
    <source>
        <dbReference type="ARBA" id="ARBA00022679"/>
    </source>
</evidence>
<feature type="domain" description="Fucosyltransferase N-terminal" evidence="14">
    <location>
        <begin position="151"/>
        <end position="243"/>
    </location>
</feature>
<evidence type="ECO:0000256" key="10">
    <source>
        <dbReference type="ARBA" id="ARBA00023136"/>
    </source>
</evidence>
<dbReference type="InterPro" id="IPR038577">
    <property type="entry name" value="GT10-like_C_sf"/>
</dbReference>
<evidence type="ECO:0000256" key="3">
    <source>
        <dbReference type="ARBA" id="ARBA00008919"/>
    </source>
</evidence>
<evidence type="ECO:0000256" key="6">
    <source>
        <dbReference type="ARBA" id="ARBA00022692"/>
    </source>
</evidence>
<evidence type="ECO:0000313" key="16">
    <source>
        <dbReference type="Proteomes" id="UP000271974"/>
    </source>
</evidence>
<evidence type="ECO:0000256" key="7">
    <source>
        <dbReference type="ARBA" id="ARBA00022968"/>
    </source>
</evidence>
<dbReference type="EC" id="2.4.1.-" evidence="12"/>
<evidence type="ECO:0000256" key="9">
    <source>
        <dbReference type="ARBA" id="ARBA00023034"/>
    </source>
</evidence>
<dbReference type="InterPro" id="IPR055270">
    <property type="entry name" value="Glyco_tran_10_C"/>
</dbReference>
<dbReference type="Pfam" id="PF00852">
    <property type="entry name" value="Glyco_transf_10"/>
    <property type="match status" value="1"/>
</dbReference>
<dbReference type="InterPro" id="IPR001503">
    <property type="entry name" value="Glyco_trans_10"/>
</dbReference>
<accession>A0A433U2L0</accession>
<evidence type="ECO:0000256" key="8">
    <source>
        <dbReference type="ARBA" id="ARBA00022989"/>
    </source>
</evidence>
<evidence type="ECO:0000256" key="11">
    <source>
        <dbReference type="ARBA" id="ARBA00023180"/>
    </source>
</evidence>
<evidence type="ECO:0000256" key="4">
    <source>
        <dbReference type="ARBA" id="ARBA00022676"/>
    </source>
</evidence>
<evidence type="ECO:0000256" key="2">
    <source>
        <dbReference type="ARBA" id="ARBA00004922"/>
    </source>
</evidence>
<dbReference type="EMBL" id="RQTK01000094">
    <property type="protein sequence ID" value="RUS88045.1"/>
    <property type="molecule type" value="Genomic_DNA"/>
</dbReference>
<keyword evidence="7" id="KW-0735">Signal-anchor</keyword>
<dbReference type="Proteomes" id="UP000271974">
    <property type="component" value="Unassembled WGS sequence"/>
</dbReference>
<keyword evidence="10 12" id="KW-0472">Membrane</keyword>
<evidence type="ECO:0000256" key="12">
    <source>
        <dbReference type="RuleBase" id="RU003832"/>
    </source>
</evidence>
<name>A0A433U2L0_ELYCH</name>
<dbReference type="Gene3D" id="3.40.50.11660">
    <property type="entry name" value="Glycosyl transferase family 10, C-terminal domain"/>
    <property type="match status" value="1"/>
</dbReference>
<dbReference type="OrthoDB" id="8057859at2759"/>
<keyword evidence="6 12" id="KW-0812">Transmembrane</keyword>
<dbReference type="GO" id="GO:0032580">
    <property type="term" value="C:Golgi cisterna membrane"/>
    <property type="evidence" value="ECO:0007669"/>
    <property type="project" value="UniProtKB-SubCell"/>
</dbReference>
<dbReference type="GO" id="GO:0008417">
    <property type="term" value="F:fucosyltransferase activity"/>
    <property type="evidence" value="ECO:0007669"/>
    <property type="project" value="InterPro"/>
</dbReference>
<comment type="similarity">
    <text evidence="3 12">Belongs to the glycosyltransferase 10 family.</text>
</comment>
<dbReference type="FunFam" id="3.40.50.11660:FF:000002">
    <property type="entry name" value="Alpha-(1,3)-fucosyltransferase"/>
    <property type="match status" value="1"/>
</dbReference>